<accession>A0ABV0SVZ7</accession>
<dbReference type="Proteomes" id="UP001482620">
    <property type="component" value="Unassembled WGS sequence"/>
</dbReference>
<comment type="caution">
    <text evidence="1">The sequence shown here is derived from an EMBL/GenBank/DDBJ whole genome shotgun (WGS) entry which is preliminary data.</text>
</comment>
<organism evidence="1 2">
    <name type="scientific">Ilyodon furcidens</name>
    <name type="common">goldbreast splitfin</name>
    <dbReference type="NCBI Taxonomy" id="33524"/>
    <lineage>
        <taxon>Eukaryota</taxon>
        <taxon>Metazoa</taxon>
        <taxon>Chordata</taxon>
        <taxon>Craniata</taxon>
        <taxon>Vertebrata</taxon>
        <taxon>Euteleostomi</taxon>
        <taxon>Actinopterygii</taxon>
        <taxon>Neopterygii</taxon>
        <taxon>Teleostei</taxon>
        <taxon>Neoteleostei</taxon>
        <taxon>Acanthomorphata</taxon>
        <taxon>Ovalentaria</taxon>
        <taxon>Atherinomorphae</taxon>
        <taxon>Cyprinodontiformes</taxon>
        <taxon>Goodeidae</taxon>
        <taxon>Ilyodon</taxon>
    </lineage>
</organism>
<evidence type="ECO:0000313" key="2">
    <source>
        <dbReference type="Proteomes" id="UP001482620"/>
    </source>
</evidence>
<proteinExistence type="predicted"/>
<dbReference type="EMBL" id="JAHRIQ010012319">
    <property type="protein sequence ID" value="MEQ2224704.1"/>
    <property type="molecule type" value="Genomic_DNA"/>
</dbReference>
<sequence>MLHILWLFTTPPLPAQDIPFFFTLQNSSHVVSCMIICAFHREVSAFTACSLSSMISSGQRRSIGFPYRLPFPGVDNCSSLQKYSYPVYILSHYITNLHVFYCDFMMDQQ</sequence>
<reference evidence="1 2" key="1">
    <citation type="submission" date="2021-06" db="EMBL/GenBank/DDBJ databases">
        <authorList>
            <person name="Palmer J.M."/>
        </authorList>
    </citation>
    <scope>NUCLEOTIDE SEQUENCE [LARGE SCALE GENOMIC DNA]</scope>
    <source>
        <strain evidence="2">if_2019</strain>
        <tissue evidence="1">Muscle</tissue>
    </source>
</reference>
<keyword evidence="2" id="KW-1185">Reference proteome</keyword>
<gene>
    <name evidence="1" type="ORF">ILYODFUR_010210</name>
</gene>
<name>A0ABV0SVZ7_9TELE</name>
<protein>
    <submittedName>
        <fullName evidence="1">Uncharacterized protein</fullName>
    </submittedName>
</protein>
<evidence type="ECO:0000313" key="1">
    <source>
        <dbReference type="EMBL" id="MEQ2224704.1"/>
    </source>
</evidence>